<dbReference type="PANTHER" id="PTHR48081">
    <property type="entry name" value="AB HYDROLASE SUPERFAMILY PROTEIN C4A8.06C"/>
    <property type="match status" value="1"/>
</dbReference>
<keyword evidence="2" id="KW-0812">Transmembrane</keyword>
<evidence type="ECO:0000256" key="1">
    <source>
        <dbReference type="ARBA" id="ARBA00022801"/>
    </source>
</evidence>
<comment type="caution">
    <text evidence="4">The sequence shown here is derived from an EMBL/GenBank/DDBJ whole genome shotgun (WGS) entry which is preliminary data.</text>
</comment>
<gene>
    <name evidence="4" type="ORF">LTR36_001716</name>
</gene>
<keyword evidence="2" id="KW-1133">Transmembrane helix</keyword>
<dbReference type="GO" id="GO:0016787">
    <property type="term" value="F:hydrolase activity"/>
    <property type="evidence" value="ECO:0007669"/>
    <property type="project" value="UniProtKB-KW"/>
</dbReference>
<dbReference type="EMBL" id="JAVFHQ010000014">
    <property type="protein sequence ID" value="KAK4546499.1"/>
    <property type="molecule type" value="Genomic_DNA"/>
</dbReference>
<keyword evidence="1" id="KW-0378">Hydrolase</keyword>
<evidence type="ECO:0000259" key="3">
    <source>
        <dbReference type="Pfam" id="PF07859"/>
    </source>
</evidence>
<name>A0AAV9JNB0_9PEZI</name>
<dbReference type="Pfam" id="PF07859">
    <property type="entry name" value="Abhydrolase_3"/>
    <property type="match status" value="1"/>
</dbReference>
<keyword evidence="5" id="KW-1185">Reference proteome</keyword>
<dbReference type="PANTHER" id="PTHR48081:SF2">
    <property type="entry name" value="ALPHA_BETA-HYDROLASE"/>
    <property type="match status" value="1"/>
</dbReference>
<dbReference type="InterPro" id="IPR050300">
    <property type="entry name" value="GDXG_lipolytic_enzyme"/>
</dbReference>
<protein>
    <recommendedName>
        <fullName evidence="3">Alpha/beta hydrolase fold-3 domain-containing protein</fullName>
    </recommendedName>
</protein>
<reference evidence="4 5" key="1">
    <citation type="submission" date="2021-11" db="EMBL/GenBank/DDBJ databases">
        <title>Black yeast isolated from Biological Soil Crust.</title>
        <authorList>
            <person name="Kurbessoian T."/>
        </authorList>
    </citation>
    <scope>NUCLEOTIDE SEQUENCE [LARGE SCALE GENOMIC DNA]</scope>
    <source>
        <strain evidence="4 5">CCFEE 5522</strain>
    </source>
</reference>
<dbReference type="InterPro" id="IPR013094">
    <property type="entry name" value="AB_hydrolase_3"/>
</dbReference>
<organism evidence="4 5">
    <name type="scientific">Oleoguttula mirabilis</name>
    <dbReference type="NCBI Taxonomy" id="1507867"/>
    <lineage>
        <taxon>Eukaryota</taxon>
        <taxon>Fungi</taxon>
        <taxon>Dikarya</taxon>
        <taxon>Ascomycota</taxon>
        <taxon>Pezizomycotina</taxon>
        <taxon>Dothideomycetes</taxon>
        <taxon>Dothideomycetidae</taxon>
        <taxon>Mycosphaerellales</taxon>
        <taxon>Teratosphaeriaceae</taxon>
        <taxon>Oleoguttula</taxon>
    </lineage>
</organism>
<dbReference type="Gene3D" id="3.40.50.1820">
    <property type="entry name" value="alpha/beta hydrolase"/>
    <property type="match status" value="1"/>
</dbReference>
<dbReference type="SUPFAM" id="SSF53474">
    <property type="entry name" value="alpha/beta-Hydrolases"/>
    <property type="match status" value="1"/>
</dbReference>
<keyword evidence="2" id="KW-0472">Membrane</keyword>
<feature type="transmembrane region" description="Helical" evidence="2">
    <location>
        <begin position="6"/>
        <end position="28"/>
    </location>
</feature>
<dbReference type="InterPro" id="IPR029058">
    <property type="entry name" value="AB_hydrolase_fold"/>
</dbReference>
<accession>A0AAV9JNB0</accession>
<sequence length="393" mass="44797">MILNQIAWVDCFAFLLFLAPQLLIRVGIVETVLCGIKALPHLLLVMPYHLIKERYFTPYKQKSPFVQHCTLFQDVVIRCVRYAFANIPAKIGKVFFSKPVALPFFRFRMLRHGFRHSPIYWREMDRPKGIFMIHDETRRPDVVVYYCHGGGFSMGSSFFYIEFLLAWLSLLHDEGGYSNPALFALEYTLVPEATYPTQLQQTLEGYKYCLELADDHPERIAISGDSAGATLILSLLLVLSNYSGMRNKLPGLAIPISPWASIISDKNQNTASDYLNADSLHLYGSQYIGTKASNDDALVSPGHCKDLRWWRRASPTLGWFFIYGAEEVFAPEAKDMIALLGEAGMSVEEHEEKGWIHAWPVVKLYLGNGQEERLSGLRAMVGFMRERIPARRK</sequence>
<dbReference type="AlphaFoldDB" id="A0AAV9JNB0"/>
<dbReference type="Proteomes" id="UP001324427">
    <property type="component" value="Unassembled WGS sequence"/>
</dbReference>
<evidence type="ECO:0000313" key="4">
    <source>
        <dbReference type="EMBL" id="KAK4546499.1"/>
    </source>
</evidence>
<evidence type="ECO:0000313" key="5">
    <source>
        <dbReference type="Proteomes" id="UP001324427"/>
    </source>
</evidence>
<proteinExistence type="predicted"/>
<feature type="domain" description="Alpha/beta hydrolase fold-3" evidence="3">
    <location>
        <begin position="144"/>
        <end position="359"/>
    </location>
</feature>
<evidence type="ECO:0000256" key="2">
    <source>
        <dbReference type="SAM" id="Phobius"/>
    </source>
</evidence>